<name>A0A0D2PJ17_HYPSF</name>
<sequence length="253" mass="29192">MWPVISIIIERKEFLPAETTYMGWQAMASPNPNPSMYAWEVSQIRQISRAHRPKFLHPTTTMSLLRTASRARPVAAFAKLPSSSNPQRNYASPMQETGGDPKKDIIRRVLYPSNVKNRATPIGTWRPDVGRALQRAIPSVQAHDTIERAWLLHKRHVRQRRAAEAERKFACMKAAMDVLATLDQRLYLEANRRDDPRARSAAEEEFVKKAKGPEIRAMEARIQGLFPRELRIPTETPSRTGWKYEWKAFHRPM</sequence>
<dbReference type="GO" id="GO:0032543">
    <property type="term" value="P:mitochondrial translation"/>
    <property type="evidence" value="ECO:0007669"/>
    <property type="project" value="InterPro"/>
</dbReference>
<dbReference type="PANTHER" id="PTHR39150:SF1">
    <property type="entry name" value="LARGE RIBOSOMAL SUBUNIT PROTEIN ML40"/>
    <property type="match status" value="1"/>
</dbReference>
<evidence type="ECO:0000256" key="1">
    <source>
        <dbReference type="SAM" id="MobiDB-lite"/>
    </source>
</evidence>
<dbReference type="AlphaFoldDB" id="A0A0D2PJ17"/>
<dbReference type="EMBL" id="KN817521">
    <property type="protein sequence ID" value="KJA28456.1"/>
    <property type="molecule type" value="Genomic_DNA"/>
</dbReference>
<reference evidence="3" key="1">
    <citation type="submission" date="2014-04" db="EMBL/GenBank/DDBJ databases">
        <title>Evolutionary Origins and Diversification of the Mycorrhizal Mutualists.</title>
        <authorList>
            <consortium name="DOE Joint Genome Institute"/>
            <consortium name="Mycorrhizal Genomics Consortium"/>
            <person name="Kohler A."/>
            <person name="Kuo A."/>
            <person name="Nagy L.G."/>
            <person name="Floudas D."/>
            <person name="Copeland A."/>
            <person name="Barry K.W."/>
            <person name="Cichocki N."/>
            <person name="Veneault-Fourrey C."/>
            <person name="LaButti K."/>
            <person name="Lindquist E.A."/>
            <person name="Lipzen A."/>
            <person name="Lundell T."/>
            <person name="Morin E."/>
            <person name="Murat C."/>
            <person name="Riley R."/>
            <person name="Ohm R."/>
            <person name="Sun H."/>
            <person name="Tunlid A."/>
            <person name="Henrissat B."/>
            <person name="Grigoriev I.V."/>
            <person name="Hibbett D.S."/>
            <person name="Martin F."/>
        </authorList>
    </citation>
    <scope>NUCLEOTIDE SEQUENCE [LARGE SCALE GENOMIC DNA]</scope>
    <source>
        <strain evidence="3">FD-334 SS-4</strain>
    </source>
</reference>
<feature type="region of interest" description="Disordered" evidence="1">
    <location>
        <begin position="80"/>
        <end position="101"/>
    </location>
</feature>
<dbReference type="GO" id="GO:0005739">
    <property type="term" value="C:mitochondrion"/>
    <property type="evidence" value="ECO:0007669"/>
    <property type="project" value="GOC"/>
</dbReference>
<dbReference type="Gene3D" id="6.10.250.3440">
    <property type="match status" value="1"/>
</dbReference>
<dbReference type="PANTHER" id="PTHR39150">
    <property type="entry name" value="54S RIBOSOMAL PROTEIN L28, MITOCHONDRIAL"/>
    <property type="match status" value="1"/>
</dbReference>
<organism evidence="2 3">
    <name type="scientific">Hypholoma sublateritium (strain FD-334 SS-4)</name>
    <dbReference type="NCBI Taxonomy" id="945553"/>
    <lineage>
        <taxon>Eukaryota</taxon>
        <taxon>Fungi</taxon>
        <taxon>Dikarya</taxon>
        <taxon>Basidiomycota</taxon>
        <taxon>Agaricomycotina</taxon>
        <taxon>Agaricomycetes</taxon>
        <taxon>Agaricomycetidae</taxon>
        <taxon>Agaricales</taxon>
        <taxon>Agaricineae</taxon>
        <taxon>Strophariaceae</taxon>
        <taxon>Hypholoma</taxon>
    </lineage>
</organism>
<gene>
    <name evidence="2" type="ORF">HYPSUDRAFT_704478</name>
</gene>
<feature type="compositionally biased region" description="Polar residues" evidence="1">
    <location>
        <begin position="81"/>
        <end position="95"/>
    </location>
</feature>
<evidence type="ECO:0000313" key="3">
    <source>
        <dbReference type="Proteomes" id="UP000054270"/>
    </source>
</evidence>
<dbReference type="STRING" id="945553.A0A0D2PJ17"/>
<evidence type="ECO:0000313" key="2">
    <source>
        <dbReference type="EMBL" id="KJA28456.1"/>
    </source>
</evidence>
<dbReference type="GO" id="GO:0003735">
    <property type="term" value="F:structural constituent of ribosome"/>
    <property type="evidence" value="ECO:0007669"/>
    <property type="project" value="InterPro"/>
</dbReference>
<keyword evidence="3" id="KW-1185">Reference proteome</keyword>
<evidence type="ECO:0008006" key="4">
    <source>
        <dbReference type="Google" id="ProtNLM"/>
    </source>
</evidence>
<protein>
    <recommendedName>
        <fullName evidence="4">54S ribosomal protein L28, mitochondrial</fullName>
    </recommendedName>
</protein>
<dbReference type="Proteomes" id="UP000054270">
    <property type="component" value="Unassembled WGS sequence"/>
</dbReference>
<dbReference type="OrthoDB" id="2098203at2759"/>
<proteinExistence type="predicted"/>
<dbReference type="InterPro" id="IPR042831">
    <property type="entry name" value="Ribosomal_mL40_fung"/>
</dbReference>
<accession>A0A0D2PJ17</accession>